<dbReference type="InterPro" id="IPR000086">
    <property type="entry name" value="NUDIX_hydrolase_dom"/>
</dbReference>
<comment type="caution">
    <text evidence="5">The sequence shown here is derived from an EMBL/GenBank/DDBJ whole genome shotgun (WGS) entry which is preliminary data.</text>
</comment>
<dbReference type="PROSITE" id="PS51462">
    <property type="entry name" value="NUDIX"/>
    <property type="match status" value="1"/>
</dbReference>
<accession>A0ABN1GVF7</accession>
<comment type="similarity">
    <text evidence="1 3">Belongs to the Nudix hydrolase family.</text>
</comment>
<dbReference type="SUPFAM" id="SSF55811">
    <property type="entry name" value="Nudix"/>
    <property type="match status" value="1"/>
</dbReference>
<dbReference type="PRINTS" id="PR00502">
    <property type="entry name" value="NUDIXFAMILY"/>
</dbReference>
<dbReference type="InterPro" id="IPR020476">
    <property type="entry name" value="Nudix_hydrolase"/>
</dbReference>
<gene>
    <name evidence="5" type="ORF">GCM10009547_24340</name>
</gene>
<dbReference type="Gene3D" id="3.90.79.10">
    <property type="entry name" value="Nucleoside Triphosphate Pyrophosphohydrolase"/>
    <property type="match status" value="1"/>
</dbReference>
<dbReference type="CDD" id="cd03673">
    <property type="entry name" value="NUDIX_Ap6A_hydrolase"/>
    <property type="match status" value="1"/>
</dbReference>
<evidence type="ECO:0000313" key="5">
    <source>
        <dbReference type="EMBL" id="GAA0620836.1"/>
    </source>
</evidence>
<keyword evidence="2 3" id="KW-0378">Hydrolase</keyword>
<evidence type="ECO:0000256" key="1">
    <source>
        <dbReference type="ARBA" id="ARBA00005582"/>
    </source>
</evidence>
<dbReference type="Pfam" id="PF00293">
    <property type="entry name" value="NUDIX"/>
    <property type="match status" value="1"/>
</dbReference>
<dbReference type="InterPro" id="IPR020084">
    <property type="entry name" value="NUDIX_hydrolase_CS"/>
</dbReference>
<evidence type="ECO:0000256" key="2">
    <source>
        <dbReference type="ARBA" id="ARBA00022801"/>
    </source>
</evidence>
<dbReference type="EMBL" id="BAAAHE010000018">
    <property type="protein sequence ID" value="GAA0620836.1"/>
    <property type="molecule type" value="Genomic_DNA"/>
</dbReference>
<dbReference type="PANTHER" id="PTHR43736">
    <property type="entry name" value="ADP-RIBOSE PYROPHOSPHATASE"/>
    <property type="match status" value="1"/>
</dbReference>
<protein>
    <recommendedName>
        <fullName evidence="4">Nudix hydrolase domain-containing protein</fullName>
    </recommendedName>
</protein>
<dbReference type="InterPro" id="IPR015797">
    <property type="entry name" value="NUDIX_hydrolase-like_dom_sf"/>
</dbReference>
<evidence type="ECO:0000313" key="6">
    <source>
        <dbReference type="Proteomes" id="UP001500957"/>
    </source>
</evidence>
<organism evidence="5 6">
    <name type="scientific">Sporichthya brevicatena</name>
    <dbReference type="NCBI Taxonomy" id="171442"/>
    <lineage>
        <taxon>Bacteria</taxon>
        <taxon>Bacillati</taxon>
        <taxon>Actinomycetota</taxon>
        <taxon>Actinomycetes</taxon>
        <taxon>Sporichthyales</taxon>
        <taxon>Sporichthyaceae</taxon>
        <taxon>Sporichthya</taxon>
    </lineage>
</organism>
<keyword evidence="6" id="KW-1185">Reference proteome</keyword>
<dbReference type="PROSITE" id="PS00893">
    <property type="entry name" value="NUDIX_BOX"/>
    <property type="match status" value="1"/>
</dbReference>
<dbReference type="PANTHER" id="PTHR43736:SF1">
    <property type="entry name" value="DIHYDRONEOPTERIN TRIPHOSPHATE DIPHOSPHATASE"/>
    <property type="match status" value="1"/>
</dbReference>
<dbReference type="RefSeq" id="WP_344605030.1">
    <property type="nucleotide sequence ID" value="NZ_BAAAHE010000018.1"/>
</dbReference>
<dbReference type="Proteomes" id="UP001500957">
    <property type="component" value="Unassembled WGS sequence"/>
</dbReference>
<proteinExistence type="inferred from homology"/>
<evidence type="ECO:0000256" key="3">
    <source>
        <dbReference type="RuleBase" id="RU003476"/>
    </source>
</evidence>
<evidence type="ECO:0000259" key="4">
    <source>
        <dbReference type="PROSITE" id="PS51462"/>
    </source>
</evidence>
<name>A0ABN1GVF7_9ACTN</name>
<sequence>MPSPSPSPSKRLRTVSEVSAGGLVVDRAGPVPQGALIGRFDKRGRLLWSLPKGHLEAGETAEDAAVREVEEETGIRGSVLAKLGVIDFWFVAGGARIHKTVHHFLLEAQSGELSDADVEVDEVAWVPLEELPSRLAYDTERKLMAKVPEQLAIAAEQTP</sequence>
<feature type="domain" description="Nudix hydrolase" evidence="4">
    <location>
        <begin position="15"/>
        <end position="149"/>
    </location>
</feature>
<reference evidence="5 6" key="1">
    <citation type="journal article" date="2019" name="Int. J. Syst. Evol. Microbiol.">
        <title>The Global Catalogue of Microorganisms (GCM) 10K type strain sequencing project: providing services to taxonomists for standard genome sequencing and annotation.</title>
        <authorList>
            <consortium name="The Broad Institute Genomics Platform"/>
            <consortium name="The Broad Institute Genome Sequencing Center for Infectious Disease"/>
            <person name="Wu L."/>
            <person name="Ma J."/>
        </authorList>
    </citation>
    <scope>NUCLEOTIDE SEQUENCE [LARGE SCALE GENOMIC DNA]</scope>
    <source>
        <strain evidence="5 6">JCM 10671</strain>
    </source>
</reference>